<keyword evidence="7" id="KW-0233">DNA recombination</keyword>
<organism evidence="10 11">
    <name type="scientific">Mycetocola lacteus</name>
    <dbReference type="NCBI Taxonomy" id="76637"/>
    <lineage>
        <taxon>Bacteria</taxon>
        <taxon>Bacillati</taxon>
        <taxon>Actinomycetota</taxon>
        <taxon>Actinomycetes</taxon>
        <taxon>Micrococcales</taxon>
        <taxon>Microbacteriaceae</taxon>
        <taxon>Mycetocola</taxon>
    </lineage>
</organism>
<comment type="similarity">
    <text evidence="1 7">Belongs to the SbcD family.</text>
</comment>
<protein>
    <recommendedName>
        <fullName evidence="3 7">Nuclease SbcCD subunit D</fullName>
    </recommendedName>
</protein>
<keyword evidence="7" id="KW-0255">Endonuclease</keyword>
<proteinExistence type="inferred from homology"/>
<comment type="subunit">
    <text evidence="2 7">Heterodimer of SbcC and SbcD.</text>
</comment>
<dbReference type="Gene3D" id="3.60.21.10">
    <property type="match status" value="1"/>
</dbReference>
<keyword evidence="11" id="KW-1185">Reference proteome</keyword>
<dbReference type="InterPro" id="IPR004593">
    <property type="entry name" value="SbcD"/>
</dbReference>
<keyword evidence="5 7" id="KW-0378">Hydrolase</keyword>
<evidence type="ECO:0000256" key="6">
    <source>
        <dbReference type="ARBA" id="ARBA00022839"/>
    </source>
</evidence>
<dbReference type="GO" id="GO:0006260">
    <property type="term" value="P:DNA replication"/>
    <property type="evidence" value="ECO:0007669"/>
    <property type="project" value="UniProtKB-KW"/>
</dbReference>
<dbReference type="InterPro" id="IPR026843">
    <property type="entry name" value="SbcD_C"/>
</dbReference>
<dbReference type="InterPro" id="IPR050535">
    <property type="entry name" value="DNA_Repair-Maintenance_Comp"/>
</dbReference>
<keyword evidence="6 7" id="KW-0269">Exonuclease</keyword>
<evidence type="ECO:0000259" key="8">
    <source>
        <dbReference type="Pfam" id="PF00149"/>
    </source>
</evidence>
<dbReference type="PANTHER" id="PTHR30337:SF0">
    <property type="entry name" value="NUCLEASE SBCCD SUBUNIT D"/>
    <property type="match status" value="1"/>
</dbReference>
<dbReference type="CDD" id="cd00840">
    <property type="entry name" value="MPP_Mre11_N"/>
    <property type="match status" value="1"/>
</dbReference>
<evidence type="ECO:0000256" key="5">
    <source>
        <dbReference type="ARBA" id="ARBA00022801"/>
    </source>
</evidence>
<evidence type="ECO:0000313" key="10">
    <source>
        <dbReference type="EMBL" id="RLP82867.1"/>
    </source>
</evidence>
<sequence>MRLLHTSDWHVGRSFHGASTLANLEAVLGEFTRIVTEERVDVMVVSGDIFDTGTPSAAAYTVLGNVLRDLHRTGVRIVLTSGNHDSAQRLGFLAEFAATAGVYVCTDPETLDVPIELTDEYGPVLIYGIPYLEPALLRYRYPDADLRGQEKTMRFAMDRIRADIATRPPTRTVIAAHCFASGASGGDGERDITAGGIDSVPLDVFDGVDYAALGHIHGRATLREHIRYSGAPLHYSFSEVNKPRGGWIVDLDGAGLSEVRWVDLPIPRPLAVLRGTLEEILAEPAHEALREHWVAAILTDPVRPLDPMRRLQERFPFALTLEHAPDTVAVDTSTSYATRVRERGDDEIIAGFLELVREGVGPDADERALIADLIRAEQRRERS</sequence>
<keyword evidence="7" id="KW-0235">DNA replication</keyword>
<accession>A0A3L7AR54</accession>
<dbReference type="EMBL" id="RCUY01000005">
    <property type="protein sequence ID" value="RLP82867.1"/>
    <property type="molecule type" value="Genomic_DNA"/>
</dbReference>
<dbReference type="Pfam" id="PF12320">
    <property type="entry name" value="SbcD_C"/>
    <property type="match status" value="1"/>
</dbReference>
<name>A0A3L7AR54_9MICO</name>
<feature type="domain" description="Nuclease SbcCD subunit D C-terminal" evidence="9">
    <location>
        <begin position="267"/>
        <end position="355"/>
    </location>
</feature>
<gene>
    <name evidence="7" type="primary">sbcD</name>
    <name evidence="10" type="ORF">D9V34_06335</name>
</gene>
<dbReference type="NCBIfam" id="TIGR00619">
    <property type="entry name" value="sbcd"/>
    <property type="match status" value="1"/>
</dbReference>
<feature type="domain" description="Calcineurin-like phosphoesterase" evidence="8">
    <location>
        <begin position="1"/>
        <end position="218"/>
    </location>
</feature>
<dbReference type="InterPro" id="IPR029052">
    <property type="entry name" value="Metallo-depent_PP-like"/>
</dbReference>
<dbReference type="OrthoDB" id="9773856at2"/>
<evidence type="ECO:0000256" key="2">
    <source>
        <dbReference type="ARBA" id="ARBA00011322"/>
    </source>
</evidence>
<evidence type="ECO:0000256" key="1">
    <source>
        <dbReference type="ARBA" id="ARBA00010555"/>
    </source>
</evidence>
<evidence type="ECO:0000313" key="11">
    <source>
        <dbReference type="Proteomes" id="UP000269438"/>
    </source>
</evidence>
<comment type="caution">
    <text evidence="10">The sequence shown here is derived from an EMBL/GenBank/DDBJ whole genome shotgun (WGS) entry which is preliminary data.</text>
</comment>
<comment type="function">
    <text evidence="7">SbcCD cleaves DNA hairpin structures. These structures can inhibit DNA replication and are intermediates in certain DNA recombination reactions. The complex acts as a 3'-&gt;5' double strand exonuclease that can open hairpins. It also has a 5' single-strand endonuclease activity.</text>
</comment>
<dbReference type="RefSeq" id="WP_121688011.1">
    <property type="nucleotide sequence ID" value="NZ_RCUY01000005.1"/>
</dbReference>
<dbReference type="GO" id="GO:0004519">
    <property type="term" value="F:endonuclease activity"/>
    <property type="evidence" value="ECO:0007669"/>
    <property type="project" value="UniProtKB-KW"/>
</dbReference>
<reference evidence="10 11" key="1">
    <citation type="submission" date="2018-10" db="EMBL/GenBank/DDBJ databases">
        <authorList>
            <person name="Li J."/>
        </authorList>
    </citation>
    <scope>NUCLEOTIDE SEQUENCE [LARGE SCALE GENOMIC DNA]</scope>
    <source>
        <strain evidence="10 11">JCM 11654</strain>
    </source>
</reference>
<dbReference type="Proteomes" id="UP000269438">
    <property type="component" value="Unassembled WGS sequence"/>
</dbReference>
<dbReference type="AlphaFoldDB" id="A0A3L7AR54"/>
<dbReference type="InterPro" id="IPR041796">
    <property type="entry name" value="Mre11_N"/>
</dbReference>
<evidence type="ECO:0000256" key="3">
    <source>
        <dbReference type="ARBA" id="ARBA00013365"/>
    </source>
</evidence>
<evidence type="ECO:0000256" key="4">
    <source>
        <dbReference type="ARBA" id="ARBA00022722"/>
    </source>
</evidence>
<dbReference type="PANTHER" id="PTHR30337">
    <property type="entry name" value="COMPONENT OF ATP-DEPENDENT DSDNA EXONUCLEASE"/>
    <property type="match status" value="1"/>
</dbReference>
<dbReference type="InterPro" id="IPR004843">
    <property type="entry name" value="Calcineurin-like_PHP"/>
</dbReference>
<dbReference type="GO" id="GO:0006310">
    <property type="term" value="P:DNA recombination"/>
    <property type="evidence" value="ECO:0007669"/>
    <property type="project" value="UniProtKB-KW"/>
</dbReference>
<keyword evidence="4 7" id="KW-0540">Nuclease</keyword>
<dbReference type="GO" id="GO:0008408">
    <property type="term" value="F:3'-5' exonuclease activity"/>
    <property type="evidence" value="ECO:0007669"/>
    <property type="project" value="InterPro"/>
</dbReference>
<dbReference type="SUPFAM" id="SSF56300">
    <property type="entry name" value="Metallo-dependent phosphatases"/>
    <property type="match status" value="1"/>
</dbReference>
<evidence type="ECO:0000256" key="7">
    <source>
        <dbReference type="RuleBase" id="RU363069"/>
    </source>
</evidence>
<dbReference type="Pfam" id="PF00149">
    <property type="entry name" value="Metallophos"/>
    <property type="match status" value="1"/>
</dbReference>
<evidence type="ECO:0000259" key="9">
    <source>
        <dbReference type="Pfam" id="PF12320"/>
    </source>
</evidence>